<dbReference type="GeneID" id="61049600"/>
<evidence type="ECO:0000313" key="2">
    <source>
        <dbReference type="Proteomes" id="UP000245631"/>
    </source>
</evidence>
<dbReference type="EMBL" id="QGGH01000001">
    <property type="protein sequence ID" value="PWJ93566.1"/>
    <property type="molecule type" value="Genomic_DNA"/>
</dbReference>
<dbReference type="Proteomes" id="UP000245631">
    <property type="component" value="Unassembled WGS sequence"/>
</dbReference>
<accession>A0A8E2WIE2</accession>
<gene>
    <name evidence="1" type="ORF">C8D77_101245</name>
</gene>
<organism evidence="1 2">
    <name type="scientific">Rhizobium loti</name>
    <name type="common">Mesorhizobium loti</name>
    <dbReference type="NCBI Taxonomy" id="381"/>
    <lineage>
        <taxon>Bacteria</taxon>
        <taxon>Pseudomonadati</taxon>
        <taxon>Pseudomonadota</taxon>
        <taxon>Alphaproteobacteria</taxon>
        <taxon>Hyphomicrobiales</taxon>
        <taxon>Phyllobacteriaceae</taxon>
        <taxon>Mesorhizobium</taxon>
    </lineage>
</organism>
<comment type="caution">
    <text evidence="1">The sequence shown here is derived from an EMBL/GenBank/DDBJ whole genome shotgun (WGS) entry which is preliminary data.</text>
</comment>
<dbReference type="AlphaFoldDB" id="A0A8E2WIE2"/>
<name>A0A8E2WIE2_RHILI</name>
<dbReference type="RefSeq" id="WP_245951597.1">
    <property type="nucleotide sequence ID" value="NZ_QGGH01000001.1"/>
</dbReference>
<evidence type="ECO:0000313" key="1">
    <source>
        <dbReference type="EMBL" id="PWJ93566.1"/>
    </source>
</evidence>
<protein>
    <submittedName>
        <fullName evidence="1">Uncharacterized protein</fullName>
    </submittedName>
</protein>
<reference evidence="1 2" key="1">
    <citation type="submission" date="2018-05" db="EMBL/GenBank/DDBJ databases">
        <title>Genomic Encyclopedia of Type Strains, Phase IV (KMG-IV): sequencing the most valuable type-strain genomes for metagenomic binning, comparative biology and taxonomic classification.</title>
        <authorList>
            <person name="Goeker M."/>
        </authorList>
    </citation>
    <scope>NUCLEOTIDE SEQUENCE [LARGE SCALE GENOMIC DNA]</scope>
    <source>
        <strain evidence="1 2">DSM 2626</strain>
    </source>
</reference>
<proteinExistence type="predicted"/>
<sequence length="123" mass="13310">MSARPANGRMRGNHSLSLAMAIAVLVASVAFIIFVMCGGARAHDAPTGWQYDAACCSGMDCQQAPANDVKETPAGYKLSTGELIPYGDHRIHRSKDEFYHECKPAGDMSSPHSFCLYVPDRGF</sequence>